<reference evidence="2" key="1">
    <citation type="journal article" date="2023" name="Hortic. Res.">
        <title>A chromosome-level phased genome enabling allele-level studies in sweet orange: a case study on citrus Huanglongbing tolerance.</title>
        <authorList>
            <person name="Wu B."/>
            <person name="Yu Q."/>
            <person name="Deng Z."/>
            <person name="Duan Y."/>
            <person name="Luo F."/>
            <person name="Gmitter F. Jr."/>
        </authorList>
    </citation>
    <scope>NUCLEOTIDE SEQUENCE [LARGE SCALE GENOMIC DNA]</scope>
    <source>
        <strain evidence="2">cv. Valencia</strain>
    </source>
</reference>
<accession>A0ACB8M4I4</accession>
<organism evidence="1 2">
    <name type="scientific">Citrus sinensis</name>
    <name type="common">Sweet orange</name>
    <name type="synonym">Citrus aurantium var. sinensis</name>
    <dbReference type="NCBI Taxonomy" id="2711"/>
    <lineage>
        <taxon>Eukaryota</taxon>
        <taxon>Viridiplantae</taxon>
        <taxon>Streptophyta</taxon>
        <taxon>Embryophyta</taxon>
        <taxon>Tracheophyta</taxon>
        <taxon>Spermatophyta</taxon>
        <taxon>Magnoliopsida</taxon>
        <taxon>eudicotyledons</taxon>
        <taxon>Gunneridae</taxon>
        <taxon>Pentapetalae</taxon>
        <taxon>rosids</taxon>
        <taxon>malvids</taxon>
        <taxon>Sapindales</taxon>
        <taxon>Rutaceae</taxon>
        <taxon>Aurantioideae</taxon>
        <taxon>Citrus</taxon>
    </lineage>
</organism>
<gene>
    <name evidence="1" type="ORF">KPL71_008087</name>
</gene>
<evidence type="ECO:0000313" key="1">
    <source>
        <dbReference type="EMBL" id="KAH9780471.1"/>
    </source>
</evidence>
<comment type="caution">
    <text evidence="1">The sequence shown here is derived from an EMBL/GenBank/DDBJ whole genome shotgun (WGS) entry which is preliminary data.</text>
</comment>
<name>A0ACB8M4I4_CITSI</name>
<sequence length="284" mass="32174">MVITAHFIDSDWCLNRRIISFSAIEDHRGKSIGKKIMACLQDWGIERLFAITVDNATANDSAVGYVTMQLLSWRNDDALVLAGQYMHVRCCAHILNLIVVSGLGELHASVTAIRNAVKYVRSSSMRLRTFKQCAEQVNCPKGIVVLDCPTRWNSTYLMLMTALKFQAAFDRMAEVDKPYEAFFAEKENNVRRVGPPGPDDWESAERIVKFLKVFYDATLLFSASLSSSLIALQESTDPWVSSMAYSMREKFDKYWESTGKINKMLIIASILDPQAKMDFAKHIF</sequence>
<proteinExistence type="predicted"/>
<keyword evidence="2" id="KW-1185">Reference proteome</keyword>
<dbReference type="EMBL" id="CM039172">
    <property type="protein sequence ID" value="KAH9780471.1"/>
    <property type="molecule type" value="Genomic_DNA"/>
</dbReference>
<evidence type="ECO:0000313" key="2">
    <source>
        <dbReference type="Proteomes" id="UP000829398"/>
    </source>
</evidence>
<protein>
    <submittedName>
        <fullName evidence="1">BED-type domain-containing protein</fullName>
    </submittedName>
</protein>
<dbReference type="Proteomes" id="UP000829398">
    <property type="component" value="Chromosome 3"/>
</dbReference>